<evidence type="ECO:0000256" key="1">
    <source>
        <dbReference type="SAM" id="Phobius"/>
    </source>
</evidence>
<comment type="caution">
    <text evidence="2">The sequence shown here is derived from an EMBL/GenBank/DDBJ whole genome shotgun (WGS) entry which is preliminary data.</text>
</comment>
<keyword evidence="3" id="KW-1185">Reference proteome</keyword>
<evidence type="ECO:0000313" key="2">
    <source>
        <dbReference type="EMBL" id="MXQ06242.1"/>
    </source>
</evidence>
<sequence length="55" mass="5463">MLKATVGPPLKALALVLALSGCVSMGQRDQPVEAFDAALVVTGVAILIGLASLGD</sequence>
<protein>
    <recommendedName>
        <fullName evidence="4">Lipoprotein</fullName>
    </recommendedName>
</protein>
<dbReference type="PROSITE" id="PS51257">
    <property type="entry name" value="PROKAR_LIPOPROTEIN"/>
    <property type="match status" value="1"/>
</dbReference>
<name>A0A7C9IFI3_9RHOB</name>
<organism evidence="2 3">
    <name type="scientific">Kangsaoukella pontilimi</name>
    <dbReference type="NCBI Taxonomy" id="2691042"/>
    <lineage>
        <taxon>Bacteria</taxon>
        <taxon>Pseudomonadati</taxon>
        <taxon>Pseudomonadota</taxon>
        <taxon>Alphaproteobacteria</taxon>
        <taxon>Rhodobacterales</taxon>
        <taxon>Paracoccaceae</taxon>
        <taxon>Kangsaoukella</taxon>
    </lineage>
</organism>
<proteinExistence type="predicted"/>
<feature type="transmembrane region" description="Helical" evidence="1">
    <location>
        <begin position="34"/>
        <end position="53"/>
    </location>
</feature>
<keyword evidence="1" id="KW-1133">Transmembrane helix</keyword>
<dbReference type="AlphaFoldDB" id="A0A7C9IFI3"/>
<reference evidence="2 3" key="1">
    <citation type="submission" date="2019-12" db="EMBL/GenBank/DDBJ databases">
        <authorList>
            <person name="Lee S.D."/>
        </authorList>
    </citation>
    <scope>NUCLEOTIDE SEQUENCE [LARGE SCALE GENOMIC DNA]</scope>
    <source>
        <strain evidence="2 3">GH1-50</strain>
    </source>
</reference>
<keyword evidence="1" id="KW-0812">Transmembrane</keyword>
<keyword evidence="1" id="KW-0472">Membrane</keyword>
<dbReference type="EMBL" id="WUPT01000001">
    <property type="protein sequence ID" value="MXQ06242.1"/>
    <property type="molecule type" value="Genomic_DNA"/>
</dbReference>
<evidence type="ECO:0000313" key="3">
    <source>
        <dbReference type="Proteomes" id="UP000480350"/>
    </source>
</evidence>
<accession>A0A7C9IFI3</accession>
<dbReference type="Proteomes" id="UP000480350">
    <property type="component" value="Unassembled WGS sequence"/>
</dbReference>
<dbReference type="RefSeq" id="WP_160762199.1">
    <property type="nucleotide sequence ID" value="NZ_WUPT01000001.1"/>
</dbReference>
<gene>
    <name evidence="2" type="ORF">GQ651_00135</name>
</gene>
<evidence type="ECO:0008006" key="4">
    <source>
        <dbReference type="Google" id="ProtNLM"/>
    </source>
</evidence>
<reference evidence="2 3" key="2">
    <citation type="submission" date="2020-03" db="EMBL/GenBank/DDBJ databases">
        <title>Kangsaoukella pontilimi gen. nov., sp. nov., a new member of the family Rhodobacteraceae isolated from a tidal mudflat.</title>
        <authorList>
            <person name="Kim I.S."/>
        </authorList>
    </citation>
    <scope>NUCLEOTIDE SEQUENCE [LARGE SCALE GENOMIC DNA]</scope>
    <source>
        <strain evidence="2 3">GH1-50</strain>
    </source>
</reference>